<dbReference type="InterPro" id="IPR011009">
    <property type="entry name" value="Kinase-like_dom_sf"/>
</dbReference>
<dbReference type="Pfam" id="PF17667">
    <property type="entry name" value="Pkinase_fungal"/>
    <property type="match status" value="1"/>
</dbReference>
<feature type="domain" description="Fungal-type protein kinase" evidence="2">
    <location>
        <begin position="373"/>
        <end position="653"/>
    </location>
</feature>
<dbReference type="Proteomes" id="UP000541558">
    <property type="component" value="Unassembled WGS sequence"/>
</dbReference>
<dbReference type="EMBL" id="JAACJK010000002">
    <property type="protein sequence ID" value="KAF5340996.1"/>
    <property type="molecule type" value="Genomic_DNA"/>
</dbReference>
<dbReference type="AlphaFoldDB" id="A0A8H5CH51"/>
<evidence type="ECO:0000313" key="4">
    <source>
        <dbReference type="Proteomes" id="UP000541558"/>
    </source>
</evidence>
<evidence type="ECO:0000313" key="3">
    <source>
        <dbReference type="EMBL" id="KAF5340996.1"/>
    </source>
</evidence>
<sequence>MPVSPDPDVGSGVRTRAQARLAATVAQASAQSDIGESQEGAGATSTVTKKPRTRKKSSAKRKAAAKKAQANADAVHEPPAQESQSTVSDEEDDFDTGAAATPTLDESPETAQSAGSEQPPALTTTPRRAQSTHTSSYEENGSGAAHAEPRTPNTNQRDRSAPLAQDGTATTTAPKSKLRQSQEEFEETVNATPLVPSAQTVVGSNDEQRKTALEELGIVPEVDSSFLKGLYRSLATDKAIKEFLASTSLYDTKEERWTDIPKTPRKESELYAPFHKIITAIAIVEGLGKAGDTREVVDTHAVSFQHRDNLSHTSKPDVAIVATGPSFQLPQGFNGPKPEGVGYSNVASVWDIKLCASREGEDKQLGQLTVYNSGAFKTKTLDIHENPYTFVRLILGLSSKEGMLGLDTSVRWTVVDGVKVSGTISTIDGKGKRVKYDLIMNEPPFVRHTVRSRGTTCWNAKDNEGARVLIKDVWRADGRKPEHEFLKKAVGIEGLAQMISHEDNRAQTRDYRPKKFSSDDFYNRTSARITMKQYGPNLAYFSSQKQAIAAIRDAIKAHCRLLEAGVLHRDISMTNILLSDSESGSNEPQGILIDLDMAIVPRGKWAIFAPEGRTGTRLFQSLAMLKGLTKEKLAALAQDYLDDLESFFYVLCALIYGFDGIQNSQSPIDSAGQLMLETWKNPDIGFAYSSKSAYVTSSNTGTVDPPAFWSVPCLNLCNELQAYLAPLAQEKHRIRQLKGRDVRKRELSNLYDNIDKHYADIVALFESAVTELSKPGGDASRRSPSLSPPPTPCPEGLLTGRITTLAPNKARKTSKRASDHVGDSEDAPASKRRRSRRH</sequence>
<reference evidence="3 4" key="1">
    <citation type="journal article" date="2020" name="ISME J.">
        <title>Uncovering the hidden diversity of litter-decomposition mechanisms in mushroom-forming fungi.</title>
        <authorList>
            <person name="Floudas D."/>
            <person name="Bentzer J."/>
            <person name="Ahren D."/>
            <person name="Johansson T."/>
            <person name="Persson P."/>
            <person name="Tunlid A."/>
        </authorList>
    </citation>
    <scope>NUCLEOTIDE SEQUENCE [LARGE SCALE GENOMIC DNA]</scope>
    <source>
        <strain evidence="3 4">CBS 175.51</strain>
    </source>
</reference>
<evidence type="ECO:0000259" key="2">
    <source>
        <dbReference type="Pfam" id="PF17667"/>
    </source>
</evidence>
<protein>
    <recommendedName>
        <fullName evidence="2">Fungal-type protein kinase domain-containing protein</fullName>
    </recommendedName>
</protein>
<dbReference type="SUPFAM" id="SSF56112">
    <property type="entry name" value="Protein kinase-like (PK-like)"/>
    <property type="match status" value="1"/>
</dbReference>
<evidence type="ECO:0000256" key="1">
    <source>
        <dbReference type="SAM" id="MobiDB-lite"/>
    </source>
</evidence>
<dbReference type="PANTHER" id="PTHR38248:SF2">
    <property type="entry name" value="FUNK1 11"/>
    <property type="match status" value="1"/>
</dbReference>
<comment type="caution">
    <text evidence="3">The sequence shown here is derived from an EMBL/GenBank/DDBJ whole genome shotgun (WGS) entry which is preliminary data.</text>
</comment>
<dbReference type="GO" id="GO:0004672">
    <property type="term" value="F:protein kinase activity"/>
    <property type="evidence" value="ECO:0007669"/>
    <property type="project" value="InterPro"/>
</dbReference>
<accession>A0A8H5CH51</accession>
<feature type="region of interest" description="Disordered" evidence="1">
    <location>
        <begin position="22"/>
        <end position="206"/>
    </location>
</feature>
<name>A0A8H5CH51_9AGAR</name>
<feature type="region of interest" description="Disordered" evidence="1">
    <location>
        <begin position="773"/>
        <end position="838"/>
    </location>
</feature>
<organism evidence="3 4">
    <name type="scientific">Ephemerocybe angulata</name>
    <dbReference type="NCBI Taxonomy" id="980116"/>
    <lineage>
        <taxon>Eukaryota</taxon>
        <taxon>Fungi</taxon>
        <taxon>Dikarya</taxon>
        <taxon>Basidiomycota</taxon>
        <taxon>Agaricomycotina</taxon>
        <taxon>Agaricomycetes</taxon>
        <taxon>Agaricomycetidae</taxon>
        <taxon>Agaricales</taxon>
        <taxon>Agaricineae</taxon>
        <taxon>Psathyrellaceae</taxon>
        <taxon>Ephemerocybe</taxon>
    </lineage>
</organism>
<dbReference type="Gene3D" id="1.10.510.10">
    <property type="entry name" value="Transferase(Phosphotransferase) domain 1"/>
    <property type="match status" value="1"/>
</dbReference>
<dbReference type="InterPro" id="IPR008266">
    <property type="entry name" value="Tyr_kinase_AS"/>
</dbReference>
<dbReference type="PROSITE" id="PS00109">
    <property type="entry name" value="PROTEIN_KINASE_TYR"/>
    <property type="match status" value="1"/>
</dbReference>
<feature type="compositionally biased region" description="Basic residues" evidence="1">
    <location>
        <begin position="49"/>
        <end position="65"/>
    </location>
</feature>
<proteinExistence type="predicted"/>
<dbReference type="OrthoDB" id="5584477at2759"/>
<dbReference type="InterPro" id="IPR040976">
    <property type="entry name" value="Pkinase_fungal"/>
</dbReference>
<keyword evidence="4" id="KW-1185">Reference proteome</keyword>
<feature type="compositionally biased region" description="Polar residues" evidence="1">
    <location>
        <begin position="109"/>
        <end position="139"/>
    </location>
</feature>
<gene>
    <name evidence="3" type="ORF">D9611_006097</name>
</gene>
<feature type="compositionally biased region" description="Low complexity" evidence="1">
    <location>
        <begin position="22"/>
        <end position="32"/>
    </location>
</feature>
<dbReference type="PANTHER" id="PTHR38248">
    <property type="entry name" value="FUNK1 6"/>
    <property type="match status" value="1"/>
</dbReference>